<evidence type="ECO:0000313" key="1">
    <source>
        <dbReference type="EMBL" id="KAB2658804.1"/>
    </source>
</evidence>
<dbReference type="RefSeq" id="WP_151643124.1">
    <property type="nucleotide sequence ID" value="NZ_WBVY01000001.1"/>
</dbReference>
<dbReference type="EMBL" id="WBVY01000001">
    <property type="protein sequence ID" value="KAB2658804.1"/>
    <property type="molecule type" value="Genomic_DNA"/>
</dbReference>
<dbReference type="AlphaFoldDB" id="A0A7V7VX11"/>
<protein>
    <submittedName>
        <fullName evidence="1">Uncharacterized protein</fullName>
    </submittedName>
</protein>
<organism evidence="1 2">
    <name type="scientific">Brucella tritici</name>
    <dbReference type="NCBI Taxonomy" id="94626"/>
    <lineage>
        <taxon>Bacteria</taxon>
        <taxon>Pseudomonadati</taxon>
        <taxon>Pseudomonadota</taxon>
        <taxon>Alphaproteobacteria</taxon>
        <taxon>Hyphomicrobiales</taxon>
        <taxon>Brucellaceae</taxon>
        <taxon>Brucella/Ochrobactrum group</taxon>
        <taxon>Brucella</taxon>
    </lineage>
</organism>
<comment type="caution">
    <text evidence="1">The sequence shown here is derived from an EMBL/GenBank/DDBJ whole genome shotgun (WGS) entry which is preliminary data.</text>
</comment>
<dbReference type="Proteomes" id="UP000460650">
    <property type="component" value="Unassembled WGS sequence"/>
</dbReference>
<gene>
    <name evidence="1" type="ORF">F9K94_00975</name>
</gene>
<reference evidence="1 2" key="1">
    <citation type="submission" date="2019-09" db="EMBL/GenBank/DDBJ databases">
        <title>Taxonomic organization of the family Brucellaceae based on a phylogenomic approach.</title>
        <authorList>
            <person name="Leclercq S."/>
            <person name="Cloeckaert A."/>
            <person name="Zygmunt M.S."/>
        </authorList>
    </citation>
    <scope>NUCLEOTIDE SEQUENCE [LARGE SCALE GENOMIC DNA]</scope>
    <source>
        <strain evidence="1 2">TA93</strain>
    </source>
</reference>
<evidence type="ECO:0000313" key="2">
    <source>
        <dbReference type="Proteomes" id="UP000460650"/>
    </source>
</evidence>
<sequence>MALSPELKAMVSGTTKTMSVKRGITPIHPRAADALLTVSIAGEISGALTGPAISAYDLAEKLIVMVREHDMAMFEGEDV</sequence>
<accession>A0A7V7VX11</accession>
<proteinExistence type="predicted"/>
<name>A0A7V7VX11_9HYPH</name>